<feature type="transmembrane region" description="Helical" evidence="1">
    <location>
        <begin position="65"/>
        <end position="87"/>
    </location>
</feature>
<sequence length="120" mass="13439">MKCFNHLTRDATGICKACGKGLCMECVSDLGYGIACKDKHEKEVNDLRELARHSVNAYKASPKSLLIIPLFFIIMGLVTLMFSFSLTVGTVEMLFFIVISIVLITFGMVLWLRVKAAFKR</sequence>
<protein>
    <recommendedName>
        <fullName evidence="3">B box-type domain-containing protein</fullName>
    </recommendedName>
</protein>
<evidence type="ECO:0008006" key="3">
    <source>
        <dbReference type="Google" id="ProtNLM"/>
    </source>
</evidence>
<dbReference type="EMBL" id="UOFL01000051">
    <property type="protein sequence ID" value="VAW74144.1"/>
    <property type="molecule type" value="Genomic_DNA"/>
</dbReference>
<evidence type="ECO:0000313" key="2">
    <source>
        <dbReference type="EMBL" id="VAW74144.1"/>
    </source>
</evidence>
<proteinExistence type="predicted"/>
<keyword evidence="1" id="KW-0812">Transmembrane</keyword>
<keyword evidence="1" id="KW-0472">Membrane</keyword>
<gene>
    <name evidence="2" type="ORF">MNBD_GAMMA12-1598</name>
</gene>
<reference evidence="2" key="1">
    <citation type="submission" date="2018-06" db="EMBL/GenBank/DDBJ databases">
        <authorList>
            <person name="Zhirakovskaya E."/>
        </authorList>
    </citation>
    <scope>NUCLEOTIDE SEQUENCE</scope>
</reference>
<accession>A0A3B0YYY5</accession>
<feature type="transmembrane region" description="Helical" evidence="1">
    <location>
        <begin position="93"/>
        <end position="112"/>
    </location>
</feature>
<organism evidence="2">
    <name type="scientific">hydrothermal vent metagenome</name>
    <dbReference type="NCBI Taxonomy" id="652676"/>
    <lineage>
        <taxon>unclassified sequences</taxon>
        <taxon>metagenomes</taxon>
        <taxon>ecological metagenomes</taxon>
    </lineage>
</organism>
<dbReference type="AlphaFoldDB" id="A0A3B0YYY5"/>
<evidence type="ECO:0000256" key="1">
    <source>
        <dbReference type="SAM" id="Phobius"/>
    </source>
</evidence>
<name>A0A3B0YYY5_9ZZZZ</name>
<keyword evidence="1" id="KW-1133">Transmembrane helix</keyword>